<dbReference type="InterPro" id="IPR004101">
    <property type="entry name" value="Mur_ligase_C"/>
</dbReference>
<feature type="short sequence motif" description="Meso-diaminopimelate recognition motif" evidence="7">
    <location>
        <begin position="414"/>
        <end position="417"/>
    </location>
</feature>
<dbReference type="STRING" id="1120955.SAMN03080610_01442"/>
<dbReference type="OrthoDB" id="9800958at2"/>
<evidence type="ECO:0000256" key="4">
    <source>
        <dbReference type="ARBA" id="ARBA00022984"/>
    </source>
</evidence>
<evidence type="ECO:0000313" key="12">
    <source>
        <dbReference type="EMBL" id="SCZ31905.1"/>
    </source>
</evidence>
<dbReference type="SUPFAM" id="SSF53623">
    <property type="entry name" value="MurD-like peptide ligases, catalytic domain"/>
    <property type="match status" value="1"/>
</dbReference>
<dbReference type="NCBIfam" id="NF001126">
    <property type="entry name" value="PRK00139.1-4"/>
    <property type="match status" value="1"/>
</dbReference>
<dbReference type="EC" id="6.3.2.13" evidence="7"/>
<evidence type="ECO:0000259" key="9">
    <source>
        <dbReference type="Pfam" id="PF01225"/>
    </source>
</evidence>
<dbReference type="InterPro" id="IPR036565">
    <property type="entry name" value="Mur-like_cat_sf"/>
</dbReference>
<feature type="modified residue" description="N6-carboxylysine" evidence="7">
    <location>
        <position position="226"/>
    </location>
</feature>
<keyword evidence="5 7" id="KW-0131">Cell cycle</keyword>
<dbReference type="UniPathway" id="UPA00219"/>
<dbReference type="GO" id="GO:0005737">
    <property type="term" value="C:cytoplasm"/>
    <property type="evidence" value="ECO:0007669"/>
    <property type="project" value="UniProtKB-SubCell"/>
</dbReference>
<dbReference type="GO" id="GO:0071555">
    <property type="term" value="P:cell wall organization"/>
    <property type="evidence" value="ECO:0007669"/>
    <property type="project" value="UniProtKB-KW"/>
</dbReference>
<evidence type="ECO:0000256" key="5">
    <source>
        <dbReference type="ARBA" id="ARBA00023306"/>
    </source>
</evidence>
<dbReference type="PANTHER" id="PTHR23135:SF4">
    <property type="entry name" value="UDP-N-ACETYLMURAMOYL-L-ALANYL-D-GLUTAMATE--2,6-DIAMINOPIMELATE LIGASE MURE HOMOLOG, CHLOROPLASTIC"/>
    <property type="match status" value="1"/>
</dbReference>
<dbReference type="HAMAP" id="MF_00208">
    <property type="entry name" value="MurE"/>
    <property type="match status" value="1"/>
</dbReference>
<keyword evidence="2 7" id="KW-0132">Cell division</keyword>
<dbReference type="InterPro" id="IPR000713">
    <property type="entry name" value="Mur_ligase_N"/>
</dbReference>
<keyword evidence="7" id="KW-0547">Nucleotide-binding</keyword>
<feature type="domain" description="Mur ligase N-terminal catalytic" evidence="9">
    <location>
        <begin position="31"/>
        <end position="104"/>
    </location>
</feature>
<feature type="binding site" evidence="7">
    <location>
        <position position="192"/>
    </location>
    <ligand>
        <name>UDP-N-acetyl-alpha-D-muramoyl-L-alanyl-D-glutamate</name>
        <dbReference type="ChEBI" id="CHEBI:83900"/>
    </ligand>
</feature>
<feature type="binding site" evidence="7">
    <location>
        <position position="186"/>
    </location>
    <ligand>
        <name>UDP-N-acetyl-alpha-D-muramoyl-L-alanyl-D-glutamate</name>
        <dbReference type="ChEBI" id="CHEBI:83900"/>
    </ligand>
</feature>
<dbReference type="InterPro" id="IPR013221">
    <property type="entry name" value="Mur_ligase_cen"/>
</dbReference>
<dbReference type="GO" id="GO:0009252">
    <property type="term" value="P:peptidoglycan biosynthetic process"/>
    <property type="evidence" value="ECO:0007669"/>
    <property type="project" value="UniProtKB-UniRule"/>
</dbReference>
<dbReference type="Pfam" id="PF02875">
    <property type="entry name" value="Mur_ligase_C"/>
    <property type="match status" value="1"/>
</dbReference>
<comment type="similarity">
    <text evidence="1 7">Belongs to the MurCDEF family. MurE subfamily.</text>
</comment>
<dbReference type="Gene3D" id="3.90.190.20">
    <property type="entry name" value="Mur ligase, C-terminal domain"/>
    <property type="match status" value="1"/>
</dbReference>
<dbReference type="PANTHER" id="PTHR23135">
    <property type="entry name" value="MUR LIGASE FAMILY MEMBER"/>
    <property type="match status" value="1"/>
</dbReference>
<evidence type="ECO:0000256" key="2">
    <source>
        <dbReference type="ARBA" id="ARBA00022618"/>
    </source>
</evidence>
<proteinExistence type="inferred from homology"/>
<comment type="catalytic activity">
    <reaction evidence="7">
        <text>UDP-N-acetyl-alpha-D-muramoyl-L-alanyl-D-glutamate + meso-2,6-diaminopimelate + ATP = UDP-N-acetyl-alpha-D-muramoyl-L-alanyl-gamma-D-glutamyl-meso-2,6-diaminopimelate + ADP + phosphate + H(+)</text>
        <dbReference type="Rhea" id="RHEA:23676"/>
        <dbReference type="ChEBI" id="CHEBI:15378"/>
        <dbReference type="ChEBI" id="CHEBI:30616"/>
        <dbReference type="ChEBI" id="CHEBI:43474"/>
        <dbReference type="ChEBI" id="CHEBI:57791"/>
        <dbReference type="ChEBI" id="CHEBI:83900"/>
        <dbReference type="ChEBI" id="CHEBI:83905"/>
        <dbReference type="ChEBI" id="CHEBI:456216"/>
        <dbReference type="EC" id="6.3.2.13"/>
    </reaction>
</comment>
<evidence type="ECO:0000313" key="13">
    <source>
        <dbReference type="Proteomes" id="UP000199347"/>
    </source>
</evidence>
<feature type="binding site" evidence="7">
    <location>
        <position position="38"/>
    </location>
    <ligand>
        <name>UDP-N-acetyl-alpha-D-muramoyl-L-alanyl-D-glutamate</name>
        <dbReference type="ChEBI" id="CHEBI:83900"/>
    </ligand>
</feature>
<evidence type="ECO:0000256" key="1">
    <source>
        <dbReference type="ARBA" id="ARBA00005898"/>
    </source>
</evidence>
<evidence type="ECO:0000259" key="10">
    <source>
        <dbReference type="Pfam" id="PF02875"/>
    </source>
</evidence>
<feature type="binding site" evidence="7">
    <location>
        <position position="462"/>
    </location>
    <ligand>
        <name>meso-2,6-diaminopimelate</name>
        <dbReference type="ChEBI" id="CHEBI:57791"/>
    </ligand>
</feature>
<dbReference type="InterPro" id="IPR036615">
    <property type="entry name" value="Mur_ligase_C_dom_sf"/>
</dbReference>
<accession>A0A1G5N394</accession>
<dbReference type="Pfam" id="PF08245">
    <property type="entry name" value="Mur_ligase_M"/>
    <property type="match status" value="1"/>
</dbReference>
<name>A0A1G5N394_AFIMA</name>
<evidence type="ECO:0000256" key="6">
    <source>
        <dbReference type="ARBA" id="ARBA00023316"/>
    </source>
</evidence>
<keyword evidence="7 12" id="KW-0436">Ligase</keyword>
<feature type="binding site" evidence="7">
    <location>
        <position position="194"/>
    </location>
    <ligand>
        <name>UDP-N-acetyl-alpha-D-muramoyl-L-alanyl-D-glutamate</name>
        <dbReference type="ChEBI" id="CHEBI:83900"/>
    </ligand>
</feature>
<evidence type="ECO:0000259" key="11">
    <source>
        <dbReference type="Pfam" id="PF08245"/>
    </source>
</evidence>
<organism evidence="12 13">
    <name type="scientific">Afifella marina DSM 2698</name>
    <dbReference type="NCBI Taxonomy" id="1120955"/>
    <lineage>
        <taxon>Bacteria</taxon>
        <taxon>Pseudomonadati</taxon>
        <taxon>Pseudomonadota</taxon>
        <taxon>Alphaproteobacteria</taxon>
        <taxon>Hyphomicrobiales</taxon>
        <taxon>Afifellaceae</taxon>
        <taxon>Afifella</taxon>
    </lineage>
</organism>
<dbReference type="GO" id="GO:0005524">
    <property type="term" value="F:ATP binding"/>
    <property type="evidence" value="ECO:0007669"/>
    <property type="project" value="UniProtKB-UniRule"/>
</dbReference>
<dbReference type="GO" id="GO:0051301">
    <property type="term" value="P:cell division"/>
    <property type="evidence" value="ECO:0007669"/>
    <property type="project" value="UniProtKB-KW"/>
</dbReference>
<dbReference type="GO" id="GO:0000287">
    <property type="term" value="F:magnesium ion binding"/>
    <property type="evidence" value="ECO:0007669"/>
    <property type="project" value="UniProtKB-UniRule"/>
</dbReference>
<dbReference type="RefSeq" id="WP_092811011.1">
    <property type="nucleotide sequence ID" value="NZ_FMVW01000002.1"/>
</dbReference>
<reference evidence="12 13" key="1">
    <citation type="submission" date="2016-10" db="EMBL/GenBank/DDBJ databases">
        <authorList>
            <person name="de Groot N.N."/>
        </authorList>
    </citation>
    <scope>NUCLEOTIDE SEQUENCE [LARGE SCALE GENOMIC DNA]</scope>
    <source>
        <strain evidence="12 13">DSM 2698</strain>
    </source>
</reference>
<evidence type="ECO:0000256" key="8">
    <source>
        <dbReference type="RuleBase" id="RU004135"/>
    </source>
</evidence>
<dbReference type="Gene3D" id="3.40.1390.10">
    <property type="entry name" value="MurE/MurF, N-terminal domain"/>
    <property type="match status" value="1"/>
</dbReference>
<dbReference type="AlphaFoldDB" id="A0A1G5N394"/>
<comment type="caution">
    <text evidence="7">Lacks conserved residue(s) required for the propagation of feature annotation.</text>
</comment>
<comment type="cofactor">
    <cofactor evidence="7">
        <name>Mg(2+)</name>
        <dbReference type="ChEBI" id="CHEBI:18420"/>
    </cofactor>
</comment>
<dbReference type="InterPro" id="IPR035911">
    <property type="entry name" value="MurE/MurF_N"/>
</dbReference>
<keyword evidence="7" id="KW-0963">Cytoplasm</keyword>
<dbReference type="EMBL" id="FMVW01000002">
    <property type="protein sequence ID" value="SCZ31905.1"/>
    <property type="molecule type" value="Genomic_DNA"/>
</dbReference>
<feature type="binding site" evidence="7">
    <location>
        <begin position="159"/>
        <end position="160"/>
    </location>
    <ligand>
        <name>UDP-N-acetyl-alpha-D-muramoyl-L-alanyl-D-glutamate</name>
        <dbReference type="ChEBI" id="CHEBI:83900"/>
    </ligand>
</feature>
<evidence type="ECO:0000256" key="7">
    <source>
        <dbReference type="HAMAP-Rule" id="MF_00208"/>
    </source>
</evidence>
<comment type="pathway">
    <text evidence="7 8">Cell wall biogenesis; peptidoglycan biosynthesis.</text>
</comment>
<keyword evidence="13" id="KW-1185">Reference proteome</keyword>
<gene>
    <name evidence="7" type="primary">murE</name>
    <name evidence="12" type="ORF">SAMN03080610_01442</name>
</gene>
<comment type="function">
    <text evidence="7">Catalyzes the addition of meso-diaminopimelic acid to the nucleotide precursor UDP-N-acetylmuramoyl-L-alanyl-D-glutamate (UMAG) in the biosynthesis of bacterial cell-wall peptidoglycan.</text>
</comment>
<keyword evidence="7" id="KW-0460">Magnesium</keyword>
<feature type="domain" description="Mur ligase central" evidence="11">
    <location>
        <begin position="115"/>
        <end position="318"/>
    </location>
</feature>
<evidence type="ECO:0000256" key="3">
    <source>
        <dbReference type="ARBA" id="ARBA00022960"/>
    </source>
</evidence>
<keyword evidence="3 7" id="KW-0133">Cell shape</keyword>
<sequence length="504" mass="53111">MASDKAYPPRRLGKLFGDEASVADDAAEVWISGLTADSREVVRGTLFAALPGTKSDGASFIPDAVKKGAAAILTGTKPLSEDPGVPVVRAADPRRALAIAAANFFGRQPERVVAITGTSGKTSVAVFTRQIFAHAGLKAASLGTIGLVTSDGQTKPGLTTPDPVYLHRTLADLAKSGVTHLALEASSHGLDQRRLDGVKLAAGGFTNLSRDHLDYHKSLEEYLLAKLRLFEVLLPEGSAAVADADQKEAMRVRAIARRRNLSYLSIGKAGETLRLLSVTRMPDGARLLLEVNGEKRYVPLPLIGEFQVSNALMAACLAIGAGLSVDQALAALPELQGAPGRLELVGSHPNGAQVFVDYAHKPGAITAALQALRPHTQNRLVIIFGAGGDRDPGKRALMGEAAREAADRVIVTDDNPRSEDPASIRRAIMAAVPNAREIGDRGEAIRQGIAGLEPGDILLVAGKGHETGQTVGDQVLPFSDQEEVRKALAELGSETPQEAKERPL</sequence>
<dbReference type="GO" id="GO:0008360">
    <property type="term" value="P:regulation of cell shape"/>
    <property type="evidence" value="ECO:0007669"/>
    <property type="project" value="UniProtKB-KW"/>
</dbReference>
<comment type="subcellular location">
    <subcellularLocation>
        <location evidence="7 8">Cytoplasm</location>
    </subcellularLocation>
</comment>
<dbReference type="NCBIfam" id="TIGR01085">
    <property type="entry name" value="murE"/>
    <property type="match status" value="1"/>
</dbReference>
<dbReference type="NCBIfam" id="NF001124">
    <property type="entry name" value="PRK00139.1-2"/>
    <property type="match status" value="1"/>
</dbReference>
<dbReference type="SUPFAM" id="SSF63418">
    <property type="entry name" value="MurE/MurF N-terminal domain"/>
    <property type="match status" value="1"/>
</dbReference>
<dbReference type="Pfam" id="PF01225">
    <property type="entry name" value="Mur_ligase"/>
    <property type="match status" value="1"/>
</dbReference>
<feature type="binding site" evidence="7">
    <location>
        <position position="390"/>
    </location>
    <ligand>
        <name>meso-2,6-diaminopimelate</name>
        <dbReference type="ChEBI" id="CHEBI:57791"/>
    </ligand>
</feature>
<feature type="binding site" evidence="7">
    <location>
        <begin position="117"/>
        <end position="123"/>
    </location>
    <ligand>
        <name>ATP</name>
        <dbReference type="ChEBI" id="CHEBI:30616"/>
    </ligand>
</feature>
<keyword evidence="4 7" id="KW-0573">Peptidoglycan synthesis</keyword>
<dbReference type="SUPFAM" id="SSF53244">
    <property type="entry name" value="MurD-like peptide ligases, peptide-binding domain"/>
    <property type="match status" value="1"/>
</dbReference>
<dbReference type="GO" id="GO:0008765">
    <property type="term" value="F:UDP-N-acetylmuramoylalanyl-D-glutamate-2,6-diaminopimelate ligase activity"/>
    <property type="evidence" value="ECO:0007669"/>
    <property type="project" value="UniProtKB-UniRule"/>
</dbReference>
<comment type="PTM">
    <text evidence="7">Carboxylation is probably crucial for Mg(2+) binding and, consequently, for the gamma-phosphate positioning of ATP.</text>
</comment>
<keyword evidence="6 7" id="KW-0961">Cell wall biogenesis/degradation</keyword>
<dbReference type="InterPro" id="IPR005761">
    <property type="entry name" value="UDP-N-AcMur-Glu-dNH2Pim_ligase"/>
</dbReference>
<feature type="binding site" evidence="7">
    <location>
        <position position="466"/>
    </location>
    <ligand>
        <name>meso-2,6-diaminopimelate</name>
        <dbReference type="ChEBI" id="CHEBI:57791"/>
    </ligand>
</feature>
<dbReference type="Proteomes" id="UP000199347">
    <property type="component" value="Unassembled WGS sequence"/>
</dbReference>
<feature type="binding site" evidence="7">
    <location>
        <begin position="414"/>
        <end position="417"/>
    </location>
    <ligand>
        <name>meso-2,6-diaminopimelate</name>
        <dbReference type="ChEBI" id="CHEBI:57791"/>
    </ligand>
</feature>
<keyword evidence="7" id="KW-0067">ATP-binding</keyword>
<dbReference type="Gene3D" id="3.40.1190.10">
    <property type="entry name" value="Mur-like, catalytic domain"/>
    <property type="match status" value="1"/>
</dbReference>
<protein>
    <recommendedName>
        <fullName evidence="7">UDP-N-acetylmuramoyl-L-alanyl-D-glutamate--2,6-diaminopimelate ligase</fullName>
        <ecNumber evidence="7">6.3.2.13</ecNumber>
    </recommendedName>
    <alternativeName>
        <fullName evidence="7">Meso-A2pm-adding enzyme</fullName>
    </alternativeName>
    <alternativeName>
        <fullName evidence="7">Meso-diaminopimelate-adding enzyme</fullName>
    </alternativeName>
    <alternativeName>
        <fullName evidence="7">UDP-MurNAc-L-Ala-D-Glu:meso-diaminopimelate ligase</fullName>
    </alternativeName>
    <alternativeName>
        <fullName evidence="7">UDP-MurNAc-tripeptide synthetase</fullName>
    </alternativeName>
    <alternativeName>
        <fullName evidence="7">UDP-N-acetylmuramyl-tripeptide synthetase</fullName>
    </alternativeName>
</protein>
<feature type="domain" description="Mur ligase C-terminal" evidence="10">
    <location>
        <begin position="340"/>
        <end position="464"/>
    </location>
</feature>